<evidence type="ECO:0000256" key="1">
    <source>
        <dbReference type="SAM" id="MobiDB-lite"/>
    </source>
</evidence>
<reference evidence="2 3" key="1">
    <citation type="submission" date="2013-09" db="EMBL/GenBank/DDBJ databases">
        <title>Corchorus capsularis genome sequencing.</title>
        <authorList>
            <person name="Alam M."/>
            <person name="Haque M.S."/>
            <person name="Islam M.S."/>
            <person name="Emdad E.M."/>
            <person name="Islam M.M."/>
            <person name="Ahmed B."/>
            <person name="Halim A."/>
            <person name="Hossen Q.M.M."/>
            <person name="Hossain M.Z."/>
            <person name="Ahmed R."/>
            <person name="Khan M.M."/>
            <person name="Islam R."/>
            <person name="Rashid M.M."/>
            <person name="Khan S.A."/>
            <person name="Rahman M.S."/>
            <person name="Alam M."/>
        </authorList>
    </citation>
    <scope>NUCLEOTIDE SEQUENCE [LARGE SCALE GENOMIC DNA]</scope>
    <source>
        <strain evidence="3">cv. CVL-1</strain>
        <tissue evidence="2">Whole seedling</tissue>
    </source>
</reference>
<sequence>MPPFLPNCSPSFQSWWAGQWNNIIDKENVKVIVTRLSPGGKRIAKPKKRLVASNQSSDDEENEAPLKVNKKKKPTLNASTVPASSNPSDDHPIAEVKKPKMTKPSPTVSSSPLPALKPASFIPQVTPSALGLSTSSNPFKTSVSTPFGYTSGPNYGPSVNKTLDFDTPLDLTLASPTGPPAKETLRSPKPVTPKPTPTKTSSSPSSSFQDTIAKLNRLSSALDQA</sequence>
<keyword evidence="3" id="KW-1185">Reference proteome</keyword>
<dbReference type="STRING" id="210143.A0A1R3FV82"/>
<name>A0A1R3FV82_COCAP</name>
<feature type="compositionally biased region" description="Low complexity" evidence="1">
    <location>
        <begin position="109"/>
        <end position="120"/>
    </location>
</feature>
<gene>
    <name evidence="2" type="ORF">CCACVL1_30815</name>
</gene>
<accession>A0A1R3FV82</accession>
<dbReference type="Gramene" id="OMO49759">
    <property type="protein sequence ID" value="OMO49759"/>
    <property type="gene ID" value="CCACVL1_30815"/>
</dbReference>
<organism evidence="2 3">
    <name type="scientific">Corchorus capsularis</name>
    <name type="common">Jute</name>
    <dbReference type="NCBI Taxonomy" id="210143"/>
    <lineage>
        <taxon>Eukaryota</taxon>
        <taxon>Viridiplantae</taxon>
        <taxon>Streptophyta</taxon>
        <taxon>Embryophyta</taxon>
        <taxon>Tracheophyta</taxon>
        <taxon>Spermatophyta</taxon>
        <taxon>Magnoliopsida</taxon>
        <taxon>eudicotyledons</taxon>
        <taxon>Gunneridae</taxon>
        <taxon>Pentapetalae</taxon>
        <taxon>rosids</taxon>
        <taxon>malvids</taxon>
        <taxon>Malvales</taxon>
        <taxon>Malvaceae</taxon>
        <taxon>Grewioideae</taxon>
        <taxon>Apeibeae</taxon>
        <taxon>Corchorus</taxon>
    </lineage>
</organism>
<feature type="compositionally biased region" description="Polar residues" evidence="1">
    <location>
        <begin position="76"/>
        <end position="87"/>
    </location>
</feature>
<comment type="caution">
    <text evidence="2">The sequence shown here is derived from an EMBL/GenBank/DDBJ whole genome shotgun (WGS) entry which is preliminary data.</text>
</comment>
<evidence type="ECO:0000313" key="2">
    <source>
        <dbReference type="EMBL" id="OMO49759.1"/>
    </source>
</evidence>
<feature type="region of interest" description="Disordered" evidence="1">
    <location>
        <begin position="37"/>
        <end position="225"/>
    </location>
</feature>
<proteinExistence type="predicted"/>
<feature type="compositionally biased region" description="Basic and acidic residues" evidence="1">
    <location>
        <begin position="88"/>
        <end position="98"/>
    </location>
</feature>
<protein>
    <submittedName>
        <fullName evidence="2">Uncharacterized protein</fullName>
    </submittedName>
</protein>
<dbReference type="AlphaFoldDB" id="A0A1R3FV82"/>
<evidence type="ECO:0000313" key="3">
    <source>
        <dbReference type="Proteomes" id="UP000188268"/>
    </source>
</evidence>
<feature type="compositionally biased region" description="Low complexity" evidence="1">
    <location>
        <begin position="197"/>
        <end position="207"/>
    </location>
</feature>
<dbReference type="EMBL" id="AWWV01016386">
    <property type="protein sequence ID" value="OMO49759.1"/>
    <property type="molecule type" value="Genomic_DNA"/>
</dbReference>
<feature type="compositionally biased region" description="Polar residues" evidence="1">
    <location>
        <begin position="123"/>
        <end position="161"/>
    </location>
</feature>
<dbReference type="Proteomes" id="UP000188268">
    <property type="component" value="Unassembled WGS sequence"/>
</dbReference>